<evidence type="ECO:0000313" key="5">
    <source>
        <dbReference type="Proteomes" id="UP000694864"/>
    </source>
</evidence>
<keyword evidence="5" id="KW-1185">Reference proteome</keyword>
<evidence type="ECO:0000259" key="4">
    <source>
        <dbReference type="Pfam" id="PF23598"/>
    </source>
</evidence>
<evidence type="ECO:0000256" key="2">
    <source>
        <dbReference type="ARBA" id="ARBA00022821"/>
    </source>
</evidence>
<dbReference type="Gene3D" id="3.80.10.10">
    <property type="entry name" value="Ribonuclease Inhibitor"/>
    <property type="match status" value="1"/>
</dbReference>
<gene>
    <name evidence="6 7 8" type="primary">LOC104760355</name>
</gene>
<dbReference type="RefSeq" id="XP_010481567.1">
    <property type="nucleotide sequence ID" value="XM_010483265.2"/>
</dbReference>
<dbReference type="InterPro" id="IPR036388">
    <property type="entry name" value="WH-like_DNA-bd_sf"/>
</dbReference>
<dbReference type="InterPro" id="IPR044974">
    <property type="entry name" value="Disease_R_plants"/>
</dbReference>
<feature type="compositionally biased region" description="Basic and acidic residues" evidence="3">
    <location>
        <begin position="662"/>
        <end position="752"/>
    </location>
</feature>
<accession>A0ABM0X6R5</accession>
<feature type="region of interest" description="Disordered" evidence="3">
    <location>
        <begin position="63"/>
        <end position="85"/>
    </location>
</feature>
<feature type="domain" description="Disease resistance R13L4/SHOC-2-like LRR" evidence="4">
    <location>
        <begin position="385"/>
        <end position="559"/>
    </location>
</feature>
<feature type="compositionally biased region" description="Polar residues" evidence="3">
    <location>
        <begin position="652"/>
        <end position="661"/>
    </location>
</feature>
<sequence length="1044" mass="119191">MTQQECNIDKIIKFLSELQTQLSDIPPAPKKATSNKNEQLSEISEDKRQSWWVRVRERVKKIGKMKKEASNHASDSGGSQGGSRRMMRNIDEDQEDADLAIRKLQSDILQMITAFRNLTEFQTNMSKSLELDLRSAKLRAILQKTDSIRSRSHDLKEIRRKVFTLKCQIPSLLHKQSSRGTSITDSQTAEENDEINETGNDIYLPGLHIAEEDFKCSSAFEEVVEKFEGLDFPQKLCLLSFAVFPEDKEVERTMLMYWWIGEGFINCDDFENSVTRVLDEFSRKRLVEPVQDERKLIPRSYRMEPHVHSAVIYLAKSVHLFELYSHKGKLVMEKSLKEKVCLVKGSSLLREAKASAMKPQNLKTVFNSSERYPDFTFKWFPLMNSLRVLYLGRWERTAKRHIEVESTEFLKKNMKYLKNLRLASFQGISRIEKLENSICALPELVILDLKACYNLEVLPSDIGLFEKLIYLDVSECYMLDRMPKGIAKLSRLQVLKGFVISESDHENDCAVKHLLNLRKLSITVNKNSFTVESLMESLTGLKQLESLKISWGFRFRQDGQEGEKSEEESNEADEKEKQGVLETEKKLKDMMEQDQVQEEEIEETGKREDEVSSKKGSDKNEEADLEEGKKHDMAKKAESLKSDKVVEEEMKTSPSQEATETIQKKPDDESKVEKEKDGDKGKADLDEGKKRDEVEATKSKSDKVVEGDEKTSPPKESKEMIQNKTDDETKVGKEGDGDKGKADSKEKTKHDEVEAESSKPNNGVEGVNKPSPSQDDHNENSKVQEKRDGNKGNTDLDEGKMTNEVKAESSKPNEKKNPPQESKDTIQSKADDHREISKVQEKRKGAKNGDDLKKLDDGEAKTKKSQKTIKFGKKPDDLRNDNAMGVEVHETASPSRKSTSSTAKLFKAFGNQTKKWGGGWQENEAIDDTSKLPSSLKKLELECFPEKDPPSWLNPKNLDKLAKLSIKGGKLSRISDELLPTTENQWPVQILRLKYLHEFKVEWKDLQALFPNMTLLEKYKCPKIAFCPTDGNGVWRKQPTSPNM</sequence>
<evidence type="ECO:0000256" key="1">
    <source>
        <dbReference type="ARBA" id="ARBA00022737"/>
    </source>
</evidence>
<dbReference type="Gene3D" id="1.10.10.10">
    <property type="entry name" value="Winged helix-like DNA-binding domain superfamily/Winged helix DNA-binding domain"/>
    <property type="match status" value="1"/>
</dbReference>
<feature type="compositionally biased region" description="Basic and acidic residues" evidence="3">
    <location>
        <begin position="603"/>
        <end position="651"/>
    </location>
</feature>
<feature type="compositionally biased region" description="Basic and acidic residues" evidence="3">
    <location>
        <begin position="797"/>
        <end position="862"/>
    </location>
</feature>
<name>A0ABM0X6R5_CAMSA</name>
<dbReference type="GeneID" id="104760355"/>
<dbReference type="PANTHER" id="PTHR23155">
    <property type="entry name" value="DISEASE RESISTANCE PROTEIN RP"/>
    <property type="match status" value="1"/>
</dbReference>
<feature type="region of interest" description="Disordered" evidence="3">
    <location>
        <begin position="559"/>
        <end position="881"/>
    </location>
</feature>
<protein>
    <submittedName>
        <fullName evidence="6 7">Uncharacterized protein LOC104760355</fullName>
    </submittedName>
</protein>
<dbReference type="RefSeq" id="XP_010481566.1">
    <property type="nucleotide sequence ID" value="XM_010483264.2"/>
</dbReference>
<dbReference type="InterPro" id="IPR055414">
    <property type="entry name" value="LRR_R13L4/SHOC2-like"/>
</dbReference>
<reference evidence="5" key="2">
    <citation type="journal article" date="2014" name="Nat. Commun.">
        <title>The emerging biofuel crop Camelina sativa retains a highly undifferentiated hexaploid genome structure.</title>
        <authorList>
            <person name="Kagale S."/>
            <person name="Koh C."/>
            <person name="Nixon J."/>
            <person name="Bollina V."/>
            <person name="Clarke W.E."/>
            <person name="Tuteja R."/>
            <person name="Spillane C."/>
            <person name="Robinson S.J."/>
            <person name="Links M.G."/>
            <person name="Clarke C."/>
            <person name="Higgins E.E."/>
            <person name="Huebert T."/>
            <person name="Sharpe A.G."/>
            <person name="Parkin I.A."/>
        </authorList>
    </citation>
    <scope>NUCLEOTIDE SEQUENCE [LARGE SCALE GENOMIC DNA]</scope>
    <source>
        <strain evidence="5">r\DH55</strain>
    </source>
</reference>
<keyword evidence="2" id="KW-0611">Plant defense</keyword>
<reference evidence="5" key="1">
    <citation type="journal article" date="1997" name="Nucleic Acids Res.">
        <title>tRNAscan-SE: a program for improved detection of transfer RNA genes in genomic sequence.</title>
        <authorList>
            <person name="Lowe T.M."/>
            <person name="Eddy S.R."/>
        </authorList>
    </citation>
    <scope>NUCLEOTIDE SEQUENCE [LARGE SCALE GENOMIC DNA]</scope>
    <source>
        <strain evidence="5">r\DH55</strain>
    </source>
</reference>
<evidence type="ECO:0000313" key="8">
    <source>
        <dbReference type="RefSeq" id="XP_010481567.1"/>
    </source>
</evidence>
<keyword evidence="1" id="KW-0677">Repeat</keyword>
<proteinExistence type="predicted"/>
<feature type="compositionally biased region" description="Basic residues" evidence="3">
    <location>
        <begin position="863"/>
        <end position="872"/>
    </location>
</feature>
<dbReference type="Proteomes" id="UP000694864">
    <property type="component" value="Chromosome 18"/>
</dbReference>
<evidence type="ECO:0000313" key="6">
    <source>
        <dbReference type="RefSeq" id="XP_010481565.1"/>
    </source>
</evidence>
<feature type="compositionally biased region" description="Basic and acidic residues" evidence="3">
    <location>
        <begin position="774"/>
        <end position="790"/>
    </location>
</feature>
<dbReference type="InterPro" id="IPR032675">
    <property type="entry name" value="LRR_dom_sf"/>
</dbReference>
<evidence type="ECO:0000256" key="3">
    <source>
        <dbReference type="SAM" id="MobiDB-lite"/>
    </source>
</evidence>
<dbReference type="SUPFAM" id="SSF52047">
    <property type="entry name" value="RNI-like"/>
    <property type="match status" value="1"/>
</dbReference>
<reference evidence="6 7" key="3">
    <citation type="submission" date="2025-05" db="UniProtKB">
        <authorList>
            <consortium name="RefSeq"/>
        </authorList>
    </citation>
    <scope>IDENTIFICATION</scope>
    <source>
        <tissue evidence="6 7">Leaf</tissue>
    </source>
</reference>
<dbReference type="PANTHER" id="PTHR23155:SF1076">
    <property type="entry name" value="LEUCINE-RICH REPEAT (LRR) FAMILY PROTEIN-RELATED"/>
    <property type="match status" value="1"/>
</dbReference>
<dbReference type="Pfam" id="PF23598">
    <property type="entry name" value="LRR_14"/>
    <property type="match status" value="1"/>
</dbReference>
<dbReference type="RefSeq" id="XP_010481565.1">
    <property type="nucleotide sequence ID" value="XM_010483263.2"/>
</dbReference>
<evidence type="ECO:0000313" key="7">
    <source>
        <dbReference type="RefSeq" id="XP_010481566.1"/>
    </source>
</evidence>
<feature type="compositionally biased region" description="Basic and acidic residues" evidence="3">
    <location>
        <begin position="572"/>
        <end position="591"/>
    </location>
</feature>
<organism evidence="5 8">
    <name type="scientific">Camelina sativa</name>
    <name type="common">False flax</name>
    <name type="synonym">Myagrum sativum</name>
    <dbReference type="NCBI Taxonomy" id="90675"/>
    <lineage>
        <taxon>Eukaryota</taxon>
        <taxon>Viridiplantae</taxon>
        <taxon>Streptophyta</taxon>
        <taxon>Embryophyta</taxon>
        <taxon>Tracheophyta</taxon>
        <taxon>Spermatophyta</taxon>
        <taxon>Magnoliopsida</taxon>
        <taxon>eudicotyledons</taxon>
        <taxon>Gunneridae</taxon>
        <taxon>Pentapetalae</taxon>
        <taxon>rosids</taxon>
        <taxon>malvids</taxon>
        <taxon>Brassicales</taxon>
        <taxon>Brassicaceae</taxon>
        <taxon>Camelineae</taxon>
        <taxon>Camelina</taxon>
    </lineage>
</organism>